<dbReference type="AlphaFoldDB" id="A0A8J3LMC7"/>
<protein>
    <submittedName>
        <fullName evidence="5">ABC transporter substrate-binding protein</fullName>
    </submittedName>
</protein>
<dbReference type="InterPro" id="IPR006059">
    <property type="entry name" value="SBP"/>
</dbReference>
<evidence type="ECO:0000256" key="2">
    <source>
        <dbReference type="ARBA" id="ARBA00008520"/>
    </source>
</evidence>
<keyword evidence="6" id="KW-1185">Reference proteome</keyword>
<comment type="subcellular location">
    <subcellularLocation>
        <location evidence="1">Cell envelope</location>
    </subcellularLocation>
</comment>
<evidence type="ECO:0000313" key="6">
    <source>
        <dbReference type="Proteomes" id="UP000660339"/>
    </source>
</evidence>
<dbReference type="Pfam" id="PF13416">
    <property type="entry name" value="SBP_bac_8"/>
    <property type="match status" value="1"/>
</dbReference>
<keyword evidence="3" id="KW-0813">Transport</keyword>
<gene>
    <name evidence="5" type="ORF">Cme02nite_65360</name>
</gene>
<dbReference type="RefSeq" id="WP_166386024.1">
    <property type="nucleotide sequence ID" value="NZ_BONJ01000037.1"/>
</dbReference>
<reference evidence="5" key="1">
    <citation type="submission" date="2021-01" db="EMBL/GenBank/DDBJ databases">
        <title>Whole genome shotgun sequence of Catellatospora methionotrophica NBRC 14553.</title>
        <authorList>
            <person name="Komaki H."/>
            <person name="Tamura T."/>
        </authorList>
    </citation>
    <scope>NUCLEOTIDE SEQUENCE</scope>
    <source>
        <strain evidence="5">NBRC 14553</strain>
    </source>
</reference>
<dbReference type="PANTHER" id="PTHR43649">
    <property type="entry name" value="ARABINOSE-BINDING PROTEIN-RELATED"/>
    <property type="match status" value="1"/>
</dbReference>
<accession>A0A8J3LMC7</accession>
<dbReference type="InterPro" id="IPR050490">
    <property type="entry name" value="Bact_solute-bd_prot1"/>
</dbReference>
<name>A0A8J3LMC7_9ACTN</name>
<keyword evidence="4" id="KW-0732">Signal</keyword>
<evidence type="ECO:0000256" key="4">
    <source>
        <dbReference type="ARBA" id="ARBA00022729"/>
    </source>
</evidence>
<dbReference type="PANTHER" id="PTHR43649:SF31">
    <property type="entry name" value="SN-GLYCEROL-3-PHOSPHATE-BINDING PERIPLASMIC PROTEIN UGPB"/>
    <property type="match status" value="1"/>
</dbReference>
<dbReference type="GO" id="GO:0030313">
    <property type="term" value="C:cell envelope"/>
    <property type="evidence" value="ECO:0007669"/>
    <property type="project" value="UniProtKB-SubCell"/>
</dbReference>
<dbReference type="SUPFAM" id="SSF53850">
    <property type="entry name" value="Periplasmic binding protein-like II"/>
    <property type="match status" value="1"/>
</dbReference>
<dbReference type="Gene3D" id="3.40.190.10">
    <property type="entry name" value="Periplasmic binding protein-like II"/>
    <property type="match status" value="2"/>
</dbReference>
<sequence>MQDPTAATADHAAEIWLHHYGYPASLDDVRALADRFNLAHPDHPVRIVGLDYRELPAAVARAAEQGCPPAVAQYFYTSSQTALDMRDSAGQPLFTSVERAVGGRAHILGERVTLHDLVPAVRDYYTHGGELYSLPTHASTMLLYANTTLLEKAGVDEIPRSWDEVGAACRALAESGVPHGITWPNHGWIFQQAVAAQGGLLADADNGRSGRARRVDLSSAPMLAFVDWWQRLHHDGHYLYTGIIGDQSTAAEVWQANYEAFAQQQAAMVCSSSVEAERMVQAGRDGGFTVEAARMPHNAAAVYAGNVIGGDSLWLAAGLDSQRQDAALAFMQSLNEPRQAAERHQTGHYIPITGEALQLLDHEGWFTGRRHRRVAVEQMAAGDGSAASRGALLGPFDEIQVRMAQAMHDVLTGAAPAADRFAQATAAAQRLLDEYDEHCAGDGTARSPKHLSVG</sequence>
<evidence type="ECO:0000256" key="1">
    <source>
        <dbReference type="ARBA" id="ARBA00004196"/>
    </source>
</evidence>
<evidence type="ECO:0000256" key="3">
    <source>
        <dbReference type="ARBA" id="ARBA00022448"/>
    </source>
</evidence>
<evidence type="ECO:0000313" key="5">
    <source>
        <dbReference type="EMBL" id="GIG18204.1"/>
    </source>
</evidence>
<dbReference type="EMBL" id="BONJ01000037">
    <property type="protein sequence ID" value="GIG18204.1"/>
    <property type="molecule type" value="Genomic_DNA"/>
</dbReference>
<comment type="caution">
    <text evidence="5">The sequence shown here is derived from an EMBL/GenBank/DDBJ whole genome shotgun (WGS) entry which is preliminary data.</text>
</comment>
<comment type="similarity">
    <text evidence="2">Belongs to the bacterial solute-binding protein 1 family.</text>
</comment>
<organism evidence="5 6">
    <name type="scientific">Catellatospora methionotrophica</name>
    <dbReference type="NCBI Taxonomy" id="121620"/>
    <lineage>
        <taxon>Bacteria</taxon>
        <taxon>Bacillati</taxon>
        <taxon>Actinomycetota</taxon>
        <taxon>Actinomycetes</taxon>
        <taxon>Micromonosporales</taxon>
        <taxon>Micromonosporaceae</taxon>
        <taxon>Catellatospora</taxon>
    </lineage>
</organism>
<dbReference type="Proteomes" id="UP000660339">
    <property type="component" value="Unassembled WGS sequence"/>
</dbReference>
<proteinExistence type="inferred from homology"/>